<keyword evidence="5" id="KW-1185">Reference proteome</keyword>
<feature type="transmembrane region" description="Helical" evidence="3">
    <location>
        <begin position="87"/>
        <end position="109"/>
    </location>
</feature>
<proteinExistence type="predicted"/>
<sequence>MDTTDVDEAGGRNEESAHKSQLAQRVRARRVEIDAFLDRARPRNSRLAVTSVVSSALAAVLTGAPAVGGDELAGAAQKMLGLGQESAIWRTLCLLALAASVIAGVCTNLTRSQNTAARIGIAETANAELDNLETQLELGQLRLDAALKLYQQSTAKVTFIDEDLAPRR</sequence>
<accession>A0A3E0HZC8</accession>
<dbReference type="RefSeq" id="WP_116173849.1">
    <property type="nucleotide sequence ID" value="NZ_CP144375.1"/>
</dbReference>
<evidence type="ECO:0000313" key="5">
    <source>
        <dbReference type="Proteomes" id="UP000256269"/>
    </source>
</evidence>
<feature type="transmembrane region" description="Helical" evidence="3">
    <location>
        <begin position="47"/>
        <end position="67"/>
    </location>
</feature>
<comment type="caution">
    <text evidence="4">The sequence shown here is derived from an EMBL/GenBank/DDBJ whole genome shotgun (WGS) entry which is preliminary data.</text>
</comment>
<dbReference type="EMBL" id="QUNO01000003">
    <property type="protein sequence ID" value="REH51809.1"/>
    <property type="molecule type" value="Genomic_DNA"/>
</dbReference>
<feature type="coiled-coil region" evidence="1">
    <location>
        <begin position="122"/>
        <end position="149"/>
    </location>
</feature>
<keyword evidence="3" id="KW-1133">Transmembrane helix</keyword>
<keyword evidence="3" id="KW-0472">Membrane</keyword>
<evidence type="ECO:0000256" key="1">
    <source>
        <dbReference type="SAM" id="Coils"/>
    </source>
</evidence>
<evidence type="ECO:0000256" key="2">
    <source>
        <dbReference type="SAM" id="MobiDB-lite"/>
    </source>
</evidence>
<protein>
    <submittedName>
        <fullName evidence="4">Uncharacterized protein</fullName>
    </submittedName>
</protein>
<dbReference type="OrthoDB" id="4947478at2"/>
<evidence type="ECO:0000313" key="4">
    <source>
        <dbReference type="EMBL" id="REH51809.1"/>
    </source>
</evidence>
<keyword evidence="3" id="KW-0812">Transmembrane</keyword>
<reference evidence="4 5" key="1">
    <citation type="submission" date="2018-08" db="EMBL/GenBank/DDBJ databases">
        <title>Genomic Encyclopedia of Archaeal and Bacterial Type Strains, Phase II (KMG-II): from individual species to whole genera.</title>
        <authorList>
            <person name="Goeker M."/>
        </authorList>
    </citation>
    <scope>NUCLEOTIDE SEQUENCE [LARGE SCALE GENOMIC DNA]</scope>
    <source>
        <strain evidence="4 5">DSM 45791</strain>
    </source>
</reference>
<dbReference type="Proteomes" id="UP000256269">
    <property type="component" value="Unassembled WGS sequence"/>
</dbReference>
<feature type="compositionally biased region" description="Basic and acidic residues" evidence="2">
    <location>
        <begin position="9"/>
        <end position="18"/>
    </location>
</feature>
<keyword evidence="1" id="KW-0175">Coiled coil</keyword>
<organism evidence="4 5">
    <name type="scientific">Kutzneria buriramensis</name>
    <dbReference type="NCBI Taxonomy" id="1045776"/>
    <lineage>
        <taxon>Bacteria</taxon>
        <taxon>Bacillati</taxon>
        <taxon>Actinomycetota</taxon>
        <taxon>Actinomycetes</taxon>
        <taxon>Pseudonocardiales</taxon>
        <taxon>Pseudonocardiaceae</taxon>
        <taxon>Kutzneria</taxon>
    </lineage>
</organism>
<name>A0A3E0HZC8_9PSEU</name>
<dbReference type="AlphaFoldDB" id="A0A3E0HZC8"/>
<evidence type="ECO:0000256" key="3">
    <source>
        <dbReference type="SAM" id="Phobius"/>
    </source>
</evidence>
<feature type="region of interest" description="Disordered" evidence="2">
    <location>
        <begin position="1"/>
        <end position="23"/>
    </location>
</feature>
<gene>
    <name evidence="4" type="ORF">BCF44_103258</name>
</gene>